<sequence>SQRPPTPPTVPRLRRSLSASDGVLAHTEQRFTQNDSSHSDASHVTDSLDQMMYLRRNDTTPLAPDEYDVEMLLDCRKIEDGTYEYLTR</sequence>
<evidence type="ECO:0000313" key="1">
    <source>
        <dbReference type="EMBL" id="KAL1635405.1"/>
    </source>
</evidence>
<protein>
    <submittedName>
        <fullName evidence="1">Uncharacterized protein</fullName>
    </submittedName>
</protein>
<accession>A0ABR3T779</accession>
<proteinExistence type="predicted"/>
<dbReference type="Proteomes" id="UP001521116">
    <property type="component" value="Unassembled WGS sequence"/>
</dbReference>
<comment type="caution">
    <text evidence="1">The sequence shown here is derived from an EMBL/GenBank/DDBJ whole genome shotgun (WGS) entry which is preliminary data.</text>
</comment>
<keyword evidence="2" id="KW-1185">Reference proteome</keyword>
<feature type="non-terminal residue" evidence="1">
    <location>
        <position position="1"/>
    </location>
</feature>
<reference evidence="1 2" key="1">
    <citation type="submission" date="2024-02" db="EMBL/GenBank/DDBJ databases">
        <title>De novo assembly and annotation of 12 fungi associated with fruit tree decline syndrome in Ontario, Canada.</title>
        <authorList>
            <person name="Sulman M."/>
            <person name="Ellouze W."/>
            <person name="Ilyukhin E."/>
        </authorList>
    </citation>
    <scope>NUCLEOTIDE SEQUENCE [LARGE SCALE GENOMIC DNA]</scope>
    <source>
        <strain evidence="1 2">M1-105</strain>
    </source>
</reference>
<gene>
    <name evidence="1" type="ORF">SLS56_001830</name>
</gene>
<organism evidence="1 2">
    <name type="scientific">Neofusicoccum ribis</name>
    <dbReference type="NCBI Taxonomy" id="45134"/>
    <lineage>
        <taxon>Eukaryota</taxon>
        <taxon>Fungi</taxon>
        <taxon>Dikarya</taxon>
        <taxon>Ascomycota</taxon>
        <taxon>Pezizomycotina</taxon>
        <taxon>Dothideomycetes</taxon>
        <taxon>Dothideomycetes incertae sedis</taxon>
        <taxon>Botryosphaeriales</taxon>
        <taxon>Botryosphaeriaceae</taxon>
        <taxon>Neofusicoccum</taxon>
    </lineage>
</organism>
<name>A0ABR3T779_9PEZI</name>
<dbReference type="EMBL" id="JAJVDC020000011">
    <property type="protein sequence ID" value="KAL1635405.1"/>
    <property type="molecule type" value="Genomic_DNA"/>
</dbReference>
<evidence type="ECO:0000313" key="2">
    <source>
        <dbReference type="Proteomes" id="UP001521116"/>
    </source>
</evidence>